<protein>
    <submittedName>
        <fullName evidence="1">TIGR04141 family sporadically distributed protein</fullName>
    </submittedName>
</protein>
<keyword evidence="2" id="KW-1185">Reference proteome</keyword>
<dbReference type="NCBIfam" id="TIGR04141">
    <property type="entry name" value="TIGR04141 family sporadically distributed protein"/>
    <property type="match status" value="1"/>
</dbReference>
<evidence type="ECO:0000313" key="1">
    <source>
        <dbReference type="EMBL" id="GAA4930987.1"/>
    </source>
</evidence>
<comment type="caution">
    <text evidence="1">The sequence shown here is derived from an EMBL/GenBank/DDBJ whole genome shotgun (WGS) entry which is preliminary data.</text>
</comment>
<dbReference type="Pfam" id="PF19614">
    <property type="entry name" value="DUF6119"/>
    <property type="match status" value="1"/>
</dbReference>
<sequence length="586" mass="65693">MLNGAFTTVFRCFPREIAMTTRTALPHAEPPRPGGRVREVTLYRLTDVEANEQDMRAVFDEAGTARRQLDLRTTRIDGMLAVVLYGMRGGERPPDWQADATRTTAVDLDLRKTSPVAAVLIAVDDRVYAFSYGGGHHLIPRDLRDPEFGRTFAACALDPATVATVNTRDMDTVNRYGSTHIPRGQAVRTFGLRHERDLVNRLKAKCGLNELTAARGGEKARFAECGDGIRTHLGVDQADLVNDIRFIAATVKDGQVREEMRFLEDRKEVRSPEKVEALWSLVEDGLRDPESVGLAIAPPLDVFDQLDDARSFRVRIGPATCPLRTELREEDLVARLRHLKEGTLAQALKSGWIKLFEDADGRREIATHRNLCYWIDATVSPGSEMYVLRDGRWYEYGPRYLEEVGREVADLLARGSSLDLPDWPDLLAYRRDKESPEGAYNRRVGETQPGYLCLDKNLARTEVHSGNGVELCDLLGPGNELVHVKQASSAAGLSHLFNQAKSAVESLHYERQAREWFAEAVARIDPERDLTGFQPRTVVFALRLAKHTDVTVDNLYPLAQVELYRTAVALRRCGIAVEVVTIRHRS</sequence>
<proteinExistence type="predicted"/>
<accession>A0ABP9G6W1</accession>
<dbReference type="Proteomes" id="UP001499993">
    <property type="component" value="Unassembled WGS sequence"/>
</dbReference>
<evidence type="ECO:0000313" key="2">
    <source>
        <dbReference type="Proteomes" id="UP001499993"/>
    </source>
</evidence>
<name>A0ABP9G6W1_9ACTN</name>
<reference evidence="2" key="1">
    <citation type="journal article" date="2019" name="Int. J. Syst. Evol. Microbiol.">
        <title>The Global Catalogue of Microorganisms (GCM) 10K type strain sequencing project: providing services to taxonomists for standard genome sequencing and annotation.</title>
        <authorList>
            <consortium name="The Broad Institute Genomics Platform"/>
            <consortium name="The Broad Institute Genome Sequencing Center for Infectious Disease"/>
            <person name="Wu L."/>
            <person name="Ma J."/>
        </authorList>
    </citation>
    <scope>NUCLEOTIDE SEQUENCE [LARGE SCALE GENOMIC DNA]</scope>
    <source>
        <strain evidence="2">JCM 18123</strain>
    </source>
</reference>
<gene>
    <name evidence="1" type="ORF">GCM10023224_08540</name>
</gene>
<dbReference type="EMBL" id="BAABIK010000003">
    <property type="protein sequence ID" value="GAA4930987.1"/>
    <property type="molecule type" value="Genomic_DNA"/>
</dbReference>
<organism evidence="1 2">
    <name type="scientific">Streptomonospora halophila</name>
    <dbReference type="NCBI Taxonomy" id="427369"/>
    <lineage>
        <taxon>Bacteria</taxon>
        <taxon>Bacillati</taxon>
        <taxon>Actinomycetota</taxon>
        <taxon>Actinomycetes</taxon>
        <taxon>Streptosporangiales</taxon>
        <taxon>Nocardiopsidaceae</taxon>
        <taxon>Streptomonospora</taxon>
    </lineage>
</organism>
<dbReference type="InterPro" id="IPR026487">
    <property type="entry name" value="CHP04141"/>
</dbReference>